<dbReference type="EMBL" id="GGEC01010052">
    <property type="protein sequence ID" value="MBW90535.1"/>
    <property type="molecule type" value="Transcribed_RNA"/>
</dbReference>
<dbReference type="CDD" id="cd11650">
    <property type="entry name" value="AT4G37440_like"/>
    <property type="match status" value="1"/>
</dbReference>
<accession>A0A2P2JAL7</accession>
<dbReference type="AlphaFoldDB" id="A0A2P2JAL7"/>
<organism evidence="2">
    <name type="scientific">Rhizophora mucronata</name>
    <name type="common">Asiatic mangrove</name>
    <dbReference type="NCBI Taxonomy" id="61149"/>
    <lineage>
        <taxon>Eukaryota</taxon>
        <taxon>Viridiplantae</taxon>
        <taxon>Streptophyta</taxon>
        <taxon>Embryophyta</taxon>
        <taxon>Tracheophyta</taxon>
        <taxon>Spermatophyta</taxon>
        <taxon>Magnoliopsida</taxon>
        <taxon>eudicotyledons</taxon>
        <taxon>Gunneridae</taxon>
        <taxon>Pentapetalae</taxon>
        <taxon>rosids</taxon>
        <taxon>fabids</taxon>
        <taxon>Malpighiales</taxon>
        <taxon>Rhizophoraceae</taxon>
        <taxon>Rhizophora</taxon>
    </lineage>
</organism>
<reference evidence="2" key="1">
    <citation type="submission" date="2018-02" db="EMBL/GenBank/DDBJ databases">
        <title>Rhizophora mucronata_Transcriptome.</title>
        <authorList>
            <person name="Meera S.P."/>
            <person name="Sreeshan A."/>
            <person name="Augustine A."/>
        </authorList>
    </citation>
    <scope>NUCLEOTIDE SEQUENCE</scope>
    <source>
        <tissue evidence="2">Leaf</tissue>
    </source>
</reference>
<evidence type="ECO:0000313" key="2">
    <source>
        <dbReference type="EMBL" id="MBW90535.1"/>
    </source>
</evidence>
<evidence type="ECO:0000256" key="1">
    <source>
        <dbReference type="SAM" id="MobiDB-lite"/>
    </source>
</evidence>
<feature type="compositionally biased region" description="Polar residues" evidence="1">
    <location>
        <begin position="509"/>
        <end position="522"/>
    </location>
</feature>
<dbReference type="PANTHER" id="PTHR34057">
    <property type="entry name" value="ELONGATION FACTOR"/>
    <property type="match status" value="1"/>
</dbReference>
<feature type="compositionally biased region" description="Polar residues" evidence="1">
    <location>
        <begin position="88"/>
        <end position="97"/>
    </location>
</feature>
<name>A0A2P2JAL7_RHIMU</name>
<proteinExistence type="predicted"/>
<dbReference type="PANTHER" id="PTHR34057:SF1">
    <property type="entry name" value="ELONGATION FACTOR"/>
    <property type="match status" value="1"/>
</dbReference>
<feature type="region of interest" description="Disordered" evidence="1">
    <location>
        <begin position="452"/>
        <end position="522"/>
    </location>
</feature>
<feature type="region of interest" description="Disordered" evidence="1">
    <location>
        <begin position="74"/>
        <end position="104"/>
    </location>
</feature>
<protein>
    <submittedName>
        <fullName evidence="2">Uncharacterized protein LOC105628261</fullName>
    </submittedName>
</protein>
<sequence length="522" mass="58273">MDVDSECKPHRSTEVAIDTQNKNAPTVSNGMDLRHTVKCEETVNGWDTVLSEQIKASNDLVDVEVDIVACTNTNETGSAQAEDPDATEYSSSFADTTSDTEKYSERSDVEVESQFFGDSELASPYDELGSLFGTRKKKLTNHWRSFIEPLMWRCKWTELKIREIECQELKYARALATYEQCKQSALYGSTSEEFCSKSMPFSNQYYRSKAIKRRRRRRVEAVTDIAAYMSRHCLFSYMEKRRSNPDATSMNNDFGNKAITGQHADCNDKFGLDDDKLDFEFGNADISLEAVLWQIEIVQFRVHKLKNQLDMTMMKNANKFSSSENLSLLVACDAQTISAPSPTFSAGNGEVISIEAPRAGTQHMSGYDIDNLVLPESAISSYGEAFHVPDIIESTVGLLSAADVSFHNPEIGDSCENIVDNVLIHNEAVDGGRDIFLGMNNQLIEKHLELEQGEEGEGTDPCPIPASEPDPMAKTMEPQKQSTLKSCLASDFQFPRNKRKRGERKAGTGSWSKQCSGEPNSQ</sequence>
<dbReference type="InterPro" id="IPR038745">
    <property type="entry name" value="AT4G37440-like"/>
</dbReference>